<dbReference type="GO" id="GO:0016987">
    <property type="term" value="F:sigma factor activity"/>
    <property type="evidence" value="ECO:0007669"/>
    <property type="project" value="UniProtKB-KW"/>
</dbReference>
<evidence type="ECO:0000313" key="8">
    <source>
        <dbReference type="Proteomes" id="UP000516444"/>
    </source>
</evidence>
<organism evidence="7 8">
    <name type="scientific">Streptomyces aurantiacus</name>
    <dbReference type="NCBI Taxonomy" id="47760"/>
    <lineage>
        <taxon>Bacteria</taxon>
        <taxon>Bacillati</taxon>
        <taxon>Actinomycetota</taxon>
        <taxon>Actinomycetes</taxon>
        <taxon>Kitasatosporales</taxon>
        <taxon>Streptomycetaceae</taxon>
        <taxon>Streptomyces</taxon>
        <taxon>Streptomyces aurantiacus group</taxon>
    </lineage>
</organism>
<protein>
    <submittedName>
        <fullName evidence="7">Siderophore-interacting protein</fullName>
    </submittedName>
</protein>
<dbReference type="SUPFAM" id="SSF88659">
    <property type="entry name" value="Sigma3 and sigma4 domains of RNA polymerase sigma factors"/>
    <property type="match status" value="1"/>
</dbReference>
<dbReference type="AlphaFoldDB" id="A0A7G1PCZ1"/>
<dbReference type="InterPro" id="IPR013325">
    <property type="entry name" value="RNA_pol_sigma_r2"/>
</dbReference>
<evidence type="ECO:0000313" key="7">
    <source>
        <dbReference type="EMBL" id="BCL32912.1"/>
    </source>
</evidence>
<gene>
    <name evidence="7" type="ORF">GCM10017557_77710</name>
</gene>
<comment type="similarity">
    <text evidence="1">Belongs to the sigma-70 factor family. ECF subfamily.</text>
</comment>
<keyword evidence="2" id="KW-0805">Transcription regulation</keyword>
<sequence>MLGMDGNERGERLERLFRPTYRRVTAYCLRRTGEAAAHDAVAEVYAVAWRRRRQLPADDEEAVLWLLGIARRVLANQERGRRRWARLLLRVAERSEPRPPYGGDSSGAGDDLAVALARLPVSDRELLRLAYWDDLSRAGIASVLGISVGAVDTRMHRARQRLKQHLTTAHPDQAPTKEKEKNHAER</sequence>
<dbReference type="Gene3D" id="1.10.1740.10">
    <property type="match status" value="1"/>
</dbReference>
<dbReference type="NCBIfam" id="TIGR02937">
    <property type="entry name" value="sigma70-ECF"/>
    <property type="match status" value="1"/>
</dbReference>
<dbReference type="GO" id="GO:0003677">
    <property type="term" value="F:DNA binding"/>
    <property type="evidence" value="ECO:0007669"/>
    <property type="project" value="InterPro"/>
</dbReference>
<reference evidence="7 8" key="1">
    <citation type="journal article" date="2014" name="Int. J. Syst. Evol. Microbiol.">
        <title>Complete genome sequence of Corynebacterium casei LMG S-19264T (=DSM 44701T), isolated from a smear-ripened cheese.</title>
        <authorList>
            <consortium name="US DOE Joint Genome Institute (JGI-PGF)"/>
            <person name="Walter F."/>
            <person name="Albersmeier A."/>
            <person name="Kalinowski J."/>
            <person name="Ruckert C."/>
        </authorList>
    </citation>
    <scope>NUCLEOTIDE SEQUENCE [LARGE SCALE GENOMIC DNA]</scope>
    <source>
        <strain evidence="7 8">JCM 4677</strain>
    </source>
</reference>
<evidence type="ECO:0000256" key="5">
    <source>
        <dbReference type="SAM" id="MobiDB-lite"/>
    </source>
</evidence>
<dbReference type="InterPro" id="IPR014284">
    <property type="entry name" value="RNA_pol_sigma-70_dom"/>
</dbReference>
<feature type="region of interest" description="Disordered" evidence="5">
    <location>
        <begin position="164"/>
        <end position="186"/>
    </location>
</feature>
<evidence type="ECO:0000256" key="3">
    <source>
        <dbReference type="ARBA" id="ARBA00023082"/>
    </source>
</evidence>
<feature type="domain" description="RNA polymerase sigma factor 70 region 4 type 2" evidence="6">
    <location>
        <begin position="112"/>
        <end position="162"/>
    </location>
</feature>
<name>A0A7G1PCZ1_9ACTN</name>
<evidence type="ECO:0000256" key="4">
    <source>
        <dbReference type="ARBA" id="ARBA00023163"/>
    </source>
</evidence>
<evidence type="ECO:0000256" key="1">
    <source>
        <dbReference type="ARBA" id="ARBA00010641"/>
    </source>
</evidence>
<dbReference type="PANTHER" id="PTHR43133:SF25">
    <property type="entry name" value="RNA POLYMERASE SIGMA FACTOR RFAY-RELATED"/>
    <property type="match status" value="1"/>
</dbReference>
<keyword evidence="4" id="KW-0804">Transcription</keyword>
<dbReference type="InterPro" id="IPR013324">
    <property type="entry name" value="RNA_pol_sigma_r3/r4-like"/>
</dbReference>
<dbReference type="GO" id="GO:0006352">
    <property type="term" value="P:DNA-templated transcription initiation"/>
    <property type="evidence" value="ECO:0007669"/>
    <property type="project" value="InterPro"/>
</dbReference>
<dbReference type="InterPro" id="IPR013249">
    <property type="entry name" value="RNA_pol_sigma70_r4_t2"/>
</dbReference>
<dbReference type="EMBL" id="AP023440">
    <property type="protein sequence ID" value="BCL32912.1"/>
    <property type="molecule type" value="Genomic_DNA"/>
</dbReference>
<dbReference type="SUPFAM" id="SSF88946">
    <property type="entry name" value="Sigma2 domain of RNA polymerase sigma factors"/>
    <property type="match status" value="1"/>
</dbReference>
<dbReference type="Gene3D" id="1.10.10.10">
    <property type="entry name" value="Winged helix-like DNA-binding domain superfamily/Winged helix DNA-binding domain"/>
    <property type="match status" value="1"/>
</dbReference>
<keyword evidence="3" id="KW-0731">Sigma factor</keyword>
<proteinExistence type="inferred from homology"/>
<feature type="compositionally biased region" description="Basic and acidic residues" evidence="5">
    <location>
        <begin position="175"/>
        <end position="186"/>
    </location>
</feature>
<evidence type="ECO:0000256" key="2">
    <source>
        <dbReference type="ARBA" id="ARBA00023015"/>
    </source>
</evidence>
<accession>A0A7G1PCZ1</accession>
<evidence type="ECO:0000259" key="6">
    <source>
        <dbReference type="Pfam" id="PF08281"/>
    </source>
</evidence>
<dbReference type="PANTHER" id="PTHR43133">
    <property type="entry name" value="RNA POLYMERASE ECF-TYPE SIGMA FACTO"/>
    <property type="match status" value="1"/>
</dbReference>
<dbReference type="InterPro" id="IPR036388">
    <property type="entry name" value="WH-like_DNA-bd_sf"/>
</dbReference>
<dbReference type="KEGG" id="sgm:GCM10017557_77710"/>
<dbReference type="CDD" id="cd06171">
    <property type="entry name" value="Sigma70_r4"/>
    <property type="match status" value="1"/>
</dbReference>
<keyword evidence="8" id="KW-1185">Reference proteome</keyword>
<dbReference type="InterPro" id="IPR039425">
    <property type="entry name" value="RNA_pol_sigma-70-like"/>
</dbReference>
<dbReference type="Proteomes" id="UP000516444">
    <property type="component" value="Chromosome"/>
</dbReference>
<dbReference type="Pfam" id="PF08281">
    <property type="entry name" value="Sigma70_r4_2"/>
    <property type="match status" value="1"/>
</dbReference>